<name>A0ABQ0MIL3_9BACT</name>
<comment type="caution">
    <text evidence="1">The sequence shown here is derived from an EMBL/GenBank/DDBJ whole genome shotgun (WGS) entry which is preliminary data.</text>
</comment>
<reference evidence="1 2" key="1">
    <citation type="submission" date="2017-04" db="EMBL/GenBank/DDBJ databases">
        <authorList>
            <consortium name="Geobacter pelophilus Genome Sequencing"/>
            <person name="Aoyagi T."/>
            <person name="Koike H."/>
            <person name="Hori T."/>
        </authorList>
    </citation>
    <scope>NUCLEOTIDE SEQUENCE [LARGE SCALE GENOMIC DNA]</scope>
    <source>
        <strain evidence="1 2">Drf2</strain>
    </source>
</reference>
<evidence type="ECO:0000313" key="1">
    <source>
        <dbReference type="EMBL" id="GAW66926.1"/>
    </source>
</evidence>
<dbReference type="EMBL" id="BDQG01000001">
    <property type="protein sequence ID" value="GAW66926.1"/>
    <property type="molecule type" value="Genomic_DNA"/>
</dbReference>
<evidence type="ECO:0000313" key="2">
    <source>
        <dbReference type="Proteomes" id="UP000194153"/>
    </source>
</evidence>
<keyword evidence="2" id="KW-1185">Reference proteome</keyword>
<proteinExistence type="predicted"/>
<organism evidence="1 2">
    <name type="scientific">Geoanaerobacter pelophilus</name>
    <dbReference type="NCBI Taxonomy" id="60036"/>
    <lineage>
        <taxon>Bacteria</taxon>
        <taxon>Pseudomonadati</taxon>
        <taxon>Thermodesulfobacteriota</taxon>
        <taxon>Desulfuromonadia</taxon>
        <taxon>Geobacterales</taxon>
        <taxon>Geobacteraceae</taxon>
        <taxon>Geoanaerobacter</taxon>
    </lineage>
</organism>
<dbReference type="Proteomes" id="UP000194153">
    <property type="component" value="Unassembled WGS sequence"/>
</dbReference>
<protein>
    <submittedName>
        <fullName evidence="1">Uncharacterized protein</fullName>
    </submittedName>
</protein>
<reference evidence="2" key="2">
    <citation type="submission" date="2017-05" db="EMBL/GenBank/DDBJ databases">
        <title>Draft genome sequence of Geobacter pelophilus, a iron(III)-reducing bacteria.</title>
        <authorList>
            <person name="Aoyagi T."/>
            <person name="Koike H."/>
            <person name="Morita T."/>
            <person name="Sato Y."/>
            <person name="Habe H."/>
            <person name="Hori T."/>
        </authorList>
    </citation>
    <scope>NUCLEOTIDE SEQUENCE [LARGE SCALE GENOMIC DNA]</scope>
    <source>
        <strain evidence="2">Drf2</strain>
    </source>
</reference>
<gene>
    <name evidence="1" type="ORF">GPEL0_01f2493</name>
</gene>
<sequence length="45" mass="4931">MLEGNGTVSSMQLSFTALETLLRTISRGFPSAGTQSVEFWRVPVK</sequence>
<accession>A0ABQ0MIL3</accession>